<proteinExistence type="inferred from homology"/>
<dbReference type="Pfam" id="PF04909">
    <property type="entry name" value="Amidohydro_2"/>
    <property type="match status" value="1"/>
</dbReference>
<dbReference type="AlphaFoldDB" id="A0A8H2ZNM6"/>
<comment type="similarity">
    <text evidence="1">Belongs to the metallo-dependent hydrolases superfamily.</text>
</comment>
<gene>
    <name evidence="3" type="ORF">SCLTRI_LOCUS893</name>
</gene>
<evidence type="ECO:0000256" key="1">
    <source>
        <dbReference type="ARBA" id="ARBA00038310"/>
    </source>
</evidence>
<evidence type="ECO:0000313" key="4">
    <source>
        <dbReference type="Proteomes" id="UP000624404"/>
    </source>
</evidence>
<comment type="caution">
    <text evidence="3">The sequence shown here is derived from an EMBL/GenBank/DDBJ whole genome shotgun (WGS) entry which is preliminary data.</text>
</comment>
<dbReference type="SUPFAM" id="SSF51556">
    <property type="entry name" value="Metallo-dependent hydrolases"/>
    <property type="match status" value="1"/>
</dbReference>
<dbReference type="GO" id="GO:0016787">
    <property type="term" value="F:hydrolase activity"/>
    <property type="evidence" value="ECO:0007669"/>
    <property type="project" value="InterPro"/>
</dbReference>
<dbReference type="EMBL" id="CAJHIA010000002">
    <property type="protein sequence ID" value="CAD6440395.1"/>
    <property type="molecule type" value="Genomic_DNA"/>
</dbReference>
<organism evidence="3 4">
    <name type="scientific">Sclerotinia trifoliorum</name>
    <dbReference type="NCBI Taxonomy" id="28548"/>
    <lineage>
        <taxon>Eukaryota</taxon>
        <taxon>Fungi</taxon>
        <taxon>Dikarya</taxon>
        <taxon>Ascomycota</taxon>
        <taxon>Pezizomycotina</taxon>
        <taxon>Leotiomycetes</taxon>
        <taxon>Helotiales</taxon>
        <taxon>Sclerotiniaceae</taxon>
        <taxon>Sclerotinia</taxon>
    </lineage>
</organism>
<dbReference type="PANTHER" id="PTHR43569:SF2">
    <property type="entry name" value="AMIDOHYDROLASE-RELATED DOMAIN-CONTAINING PROTEIN"/>
    <property type="match status" value="1"/>
</dbReference>
<keyword evidence="4" id="KW-1185">Reference proteome</keyword>
<feature type="domain" description="Amidohydrolase-related" evidence="2">
    <location>
        <begin position="125"/>
        <end position="356"/>
    </location>
</feature>
<dbReference type="Gene3D" id="3.20.20.140">
    <property type="entry name" value="Metal-dependent hydrolases"/>
    <property type="match status" value="1"/>
</dbReference>
<dbReference type="OrthoDB" id="2135488at2759"/>
<dbReference type="Proteomes" id="UP000624404">
    <property type="component" value="Unassembled WGS sequence"/>
</dbReference>
<reference evidence="3" key="1">
    <citation type="submission" date="2020-10" db="EMBL/GenBank/DDBJ databases">
        <authorList>
            <person name="Kusch S."/>
        </authorList>
    </citation>
    <scope>NUCLEOTIDE SEQUENCE</scope>
    <source>
        <strain evidence="3">SwB9</strain>
    </source>
</reference>
<sequence>MDSQSSTPSTTSSTTPVSYPIIDSHIHLFPESEIDTLAWSTPSNPLYKQHSLDEYTAATSSAPSLEGFIFLETDRKNDLKSGEEDGSGWEMPLKEVSWLKRIALGQPREGEGHTAEHAKLCKAIVPWAPVPSGEKVLERYVREVEREAEGSWKLVKGFRYLVQDKERGTMIEEKFIEGLKWLGKNGFVFDLGVDLHSGGRWQLEEAVQMMEKAHEGVDDKEKVRVIINHLCKPDFSIYNTQTDPSFLAWRTAMFKLSKYSHTYMKLSGCFSEMPDALKKGPIDDIVMALQPYLAVVFATFGPFRTMFGSDWPVCTVGVEGAWEKWRDVVMRFCYLASLSRENQVMIWSGTAIKAYNIGE</sequence>
<protein>
    <submittedName>
        <fullName evidence="3">3af1fa5f-968a-4093-814e-3b4b71faa0b9</fullName>
    </submittedName>
</protein>
<dbReference type="InterPro" id="IPR052350">
    <property type="entry name" value="Metallo-dep_Lactonases"/>
</dbReference>
<accession>A0A8H2ZNM6</accession>
<dbReference type="InterPro" id="IPR032466">
    <property type="entry name" value="Metal_Hydrolase"/>
</dbReference>
<dbReference type="PANTHER" id="PTHR43569">
    <property type="entry name" value="AMIDOHYDROLASE"/>
    <property type="match status" value="1"/>
</dbReference>
<name>A0A8H2ZNM6_9HELO</name>
<evidence type="ECO:0000259" key="2">
    <source>
        <dbReference type="Pfam" id="PF04909"/>
    </source>
</evidence>
<evidence type="ECO:0000313" key="3">
    <source>
        <dbReference type="EMBL" id="CAD6440395.1"/>
    </source>
</evidence>
<dbReference type="InterPro" id="IPR006680">
    <property type="entry name" value="Amidohydro-rel"/>
</dbReference>